<accession>A0ABR1PAD5</accession>
<keyword evidence="2" id="KW-0560">Oxidoreductase</keyword>
<dbReference type="Pfam" id="PF00106">
    <property type="entry name" value="adh_short"/>
    <property type="match status" value="1"/>
</dbReference>
<protein>
    <recommendedName>
        <fullName evidence="5">Short-chain dehydrogenase</fullName>
    </recommendedName>
</protein>
<dbReference type="Proteomes" id="UP001430848">
    <property type="component" value="Unassembled WGS sequence"/>
</dbReference>
<evidence type="ECO:0008006" key="5">
    <source>
        <dbReference type="Google" id="ProtNLM"/>
    </source>
</evidence>
<evidence type="ECO:0000313" key="4">
    <source>
        <dbReference type="Proteomes" id="UP001430848"/>
    </source>
</evidence>
<reference evidence="3 4" key="1">
    <citation type="submission" date="2024-02" db="EMBL/GenBank/DDBJ databases">
        <title>De novo assembly and annotation of 12 fungi associated with fruit tree decline syndrome in Ontario, Canada.</title>
        <authorList>
            <person name="Sulman M."/>
            <person name="Ellouze W."/>
            <person name="Ilyukhin E."/>
        </authorList>
    </citation>
    <scope>NUCLEOTIDE SEQUENCE [LARGE SCALE GENOMIC DNA]</scope>
    <source>
        <strain evidence="3 4">M169</strain>
    </source>
</reference>
<dbReference type="Gene3D" id="3.40.50.720">
    <property type="entry name" value="NAD(P)-binding Rossmann-like Domain"/>
    <property type="match status" value="1"/>
</dbReference>
<comment type="caution">
    <text evidence="3">The sequence shown here is derived from an EMBL/GenBank/DDBJ whole genome shotgun (WGS) entry which is preliminary data.</text>
</comment>
<dbReference type="CDD" id="cd05233">
    <property type="entry name" value="SDR_c"/>
    <property type="match status" value="1"/>
</dbReference>
<dbReference type="SUPFAM" id="SSF51735">
    <property type="entry name" value="NAD(P)-binding Rossmann-fold domains"/>
    <property type="match status" value="1"/>
</dbReference>
<gene>
    <name evidence="3" type="ORF">SLS63_005760</name>
</gene>
<evidence type="ECO:0000256" key="1">
    <source>
        <dbReference type="ARBA" id="ARBA00006484"/>
    </source>
</evidence>
<dbReference type="InterPro" id="IPR036291">
    <property type="entry name" value="NAD(P)-bd_dom_sf"/>
</dbReference>
<evidence type="ECO:0000313" key="3">
    <source>
        <dbReference type="EMBL" id="KAK7730515.1"/>
    </source>
</evidence>
<dbReference type="InterPro" id="IPR002347">
    <property type="entry name" value="SDR_fam"/>
</dbReference>
<name>A0ABR1PAD5_DIAER</name>
<comment type="similarity">
    <text evidence="1">Belongs to the short-chain dehydrogenases/reductases (SDR) family.</text>
</comment>
<dbReference type="PANTHER" id="PTHR43669">
    <property type="entry name" value="5-KETO-D-GLUCONATE 5-REDUCTASE"/>
    <property type="match status" value="1"/>
</dbReference>
<dbReference type="PANTHER" id="PTHR43669:SF4">
    <property type="entry name" value="SHORT-CHAIN DEHYDROGENASE"/>
    <property type="match status" value="1"/>
</dbReference>
<evidence type="ECO:0000256" key="2">
    <source>
        <dbReference type="ARBA" id="ARBA00023002"/>
    </source>
</evidence>
<dbReference type="EMBL" id="JAKNSF020000025">
    <property type="protein sequence ID" value="KAK7730515.1"/>
    <property type="molecule type" value="Genomic_DNA"/>
</dbReference>
<organism evidence="3 4">
    <name type="scientific">Diaporthe eres</name>
    <name type="common">Phomopsis oblonga</name>
    <dbReference type="NCBI Taxonomy" id="83184"/>
    <lineage>
        <taxon>Eukaryota</taxon>
        <taxon>Fungi</taxon>
        <taxon>Dikarya</taxon>
        <taxon>Ascomycota</taxon>
        <taxon>Pezizomycotina</taxon>
        <taxon>Sordariomycetes</taxon>
        <taxon>Sordariomycetidae</taxon>
        <taxon>Diaporthales</taxon>
        <taxon>Diaporthaceae</taxon>
        <taxon>Diaporthe</taxon>
        <taxon>Diaporthe eres species complex</taxon>
    </lineage>
</organism>
<sequence>MPSTSPIALIFGAGANVGQNVGRAFAAKGYKIALVSRSLKEEESSPSKVHIRGDFTDPASIAEIFSKVKSQLGTPSVVVYNAAAATRQDAKDPLGLPLKDFIRDFSVNTTSAFVAAQQAVLAFEQLPESASRTFIFTGNCTNVAPIVALMGSGAGKSATAHIIQCAAEAYKHKGYKFYYADERNADGSAVYSAVDGPAHAKFYTELAEGTSQGPWQQTFVKGVGYKKL</sequence>
<keyword evidence="4" id="KW-1185">Reference proteome</keyword>
<proteinExistence type="inferred from homology"/>